<keyword evidence="3" id="KW-1185">Reference proteome</keyword>
<dbReference type="Proteomes" id="UP000051166">
    <property type="component" value="Unassembled WGS sequence"/>
</dbReference>
<dbReference type="AlphaFoldDB" id="A0A0R1V0W5"/>
<feature type="transmembrane region" description="Helical" evidence="1">
    <location>
        <begin position="20"/>
        <end position="38"/>
    </location>
</feature>
<comment type="caution">
    <text evidence="2">The sequence shown here is derived from an EMBL/GenBank/DDBJ whole genome shotgun (WGS) entry which is preliminary data.</text>
</comment>
<keyword evidence="1" id="KW-0472">Membrane</keyword>
<sequence>MRYQGKEKVMKKERFNVKDALVIGGVAGIVSGFVKLGWEVLLPPRTPERELTNPPQKFMQQLGIPHKVTHATYTYSGHEMPWASFIIHFGFSATFGMFYSVAGHYLPIIKTGHGTLFGAGVWAVTHVALMPKMGTVPAAKEQPLEEHVSEALGHMAWMWVNHVVIEELKNEESQK</sequence>
<name>A0A0R1V0W5_9LACO</name>
<dbReference type="PATRIC" id="fig|1423801.4.peg.461"/>
<evidence type="ECO:0008006" key="4">
    <source>
        <dbReference type="Google" id="ProtNLM"/>
    </source>
</evidence>
<gene>
    <name evidence="2" type="ORF">FD50_GL000454</name>
</gene>
<dbReference type="GeneID" id="98307892"/>
<accession>A0A0R1V0W5</accession>
<feature type="transmembrane region" description="Helical" evidence="1">
    <location>
        <begin position="82"/>
        <end position="102"/>
    </location>
</feature>
<keyword evidence="1" id="KW-1133">Transmembrane helix</keyword>
<dbReference type="InterPro" id="IPR009898">
    <property type="entry name" value="DUF1440"/>
</dbReference>
<dbReference type="EMBL" id="AZFQ01000034">
    <property type="protein sequence ID" value="KRL99174.1"/>
    <property type="molecule type" value="Genomic_DNA"/>
</dbReference>
<dbReference type="Pfam" id="PF07274">
    <property type="entry name" value="DUF1440"/>
    <property type="match status" value="1"/>
</dbReference>
<evidence type="ECO:0000313" key="2">
    <source>
        <dbReference type="EMBL" id="KRL99174.1"/>
    </source>
</evidence>
<evidence type="ECO:0000256" key="1">
    <source>
        <dbReference type="SAM" id="Phobius"/>
    </source>
</evidence>
<reference evidence="2 3" key="1">
    <citation type="journal article" date="2015" name="Genome Announc.">
        <title>Expanding the biotechnology potential of lactobacilli through comparative genomics of 213 strains and associated genera.</title>
        <authorList>
            <person name="Sun Z."/>
            <person name="Harris H.M."/>
            <person name="McCann A."/>
            <person name="Guo C."/>
            <person name="Argimon S."/>
            <person name="Zhang W."/>
            <person name="Yang X."/>
            <person name="Jeffery I.B."/>
            <person name="Cooney J.C."/>
            <person name="Kagawa T.F."/>
            <person name="Liu W."/>
            <person name="Song Y."/>
            <person name="Salvetti E."/>
            <person name="Wrobel A."/>
            <person name="Rasinkangas P."/>
            <person name="Parkhill J."/>
            <person name="Rea M.C."/>
            <person name="O'Sullivan O."/>
            <person name="Ritari J."/>
            <person name="Douillard F.P."/>
            <person name="Paul Ross R."/>
            <person name="Yang R."/>
            <person name="Briner A.E."/>
            <person name="Felis G.E."/>
            <person name="de Vos W.M."/>
            <person name="Barrangou R."/>
            <person name="Klaenhammer T.R."/>
            <person name="Caufield P.W."/>
            <person name="Cui Y."/>
            <person name="Zhang H."/>
            <person name="O'Toole P.W."/>
        </authorList>
    </citation>
    <scope>NUCLEOTIDE SEQUENCE [LARGE SCALE GENOMIC DNA]</scope>
    <source>
        <strain evidence="2 3">DSM 16230</strain>
    </source>
</reference>
<proteinExistence type="predicted"/>
<keyword evidence="1" id="KW-0812">Transmembrane</keyword>
<evidence type="ECO:0000313" key="3">
    <source>
        <dbReference type="Proteomes" id="UP000051166"/>
    </source>
</evidence>
<protein>
    <recommendedName>
        <fullName evidence="4">Periplasmic secreted protein</fullName>
    </recommendedName>
</protein>
<organism evidence="2 3">
    <name type="scientific">Liquorilactobacillus satsumensis DSM 16230 = JCM 12392</name>
    <dbReference type="NCBI Taxonomy" id="1423801"/>
    <lineage>
        <taxon>Bacteria</taxon>
        <taxon>Bacillati</taxon>
        <taxon>Bacillota</taxon>
        <taxon>Bacilli</taxon>
        <taxon>Lactobacillales</taxon>
        <taxon>Lactobacillaceae</taxon>
        <taxon>Liquorilactobacillus</taxon>
    </lineage>
</organism>
<dbReference type="STRING" id="1423801.FD50_GL000454"/>
<dbReference type="RefSeq" id="WP_420806260.1">
    <property type="nucleotide sequence ID" value="NZ_AZFQ01000034.1"/>
</dbReference>